<keyword evidence="3" id="KW-1185">Reference proteome</keyword>
<reference evidence="2 3" key="1">
    <citation type="journal article" date="2020" name="Mol. Biol. Evol.">
        <title>Distinct Expression and Methylation Patterns for Genes with Different Fates following a Single Whole-Genome Duplication in Flowering Plants.</title>
        <authorList>
            <person name="Shi T."/>
            <person name="Rahmani R.S."/>
            <person name="Gugger P.F."/>
            <person name="Wang M."/>
            <person name="Li H."/>
            <person name="Zhang Y."/>
            <person name="Li Z."/>
            <person name="Wang Q."/>
            <person name="Van de Peer Y."/>
            <person name="Marchal K."/>
            <person name="Chen J."/>
        </authorList>
    </citation>
    <scope>NUCLEOTIDE SEQUENCE [LARGE SCALE GENOMIC DNA]</scope>
    <source>
        <tissue evidence="2">Leaf</tissue>
    </source>
</reference>
<evidence type="ECO:0000313" key="2">
    <source>
        <dbReference type="EMBL" id="DAD32786.1"/>
    </source>
</evidence>
<dbReference type="Proteomes" id="UP000607653">
    <property type="component" value="Unassembled WGS sequence"/>
</dbReference>
<proteinExistence type="predicted"/>
<evidence type="ECO:0000256" key="1">
    <source>
        <dbReference type="SAM" id="MobiDB-lite"/>
    </source>
</evidence>
<feature type="compositionally biased region" description="Polar residues" evidence="1">
    <location>
        <begin position="159"/>
        <end position="175"/>
    </location>
</feature>
<dbReference type="PANTHER" id="PTHR13621">
    <property type="entry name" value="PROLINE-RICH PROTEIN PRCC"/>
    <property type="match status" value="1"/>
</dbReference>
<evidence type="ECO:0008006" key="4">
    <source>
        <dbReference type="Google" id="ProtNLM"/>
    </source>
</evidence>
<dbReference type="Pfam" id="PF10253">
    <property type="entry name" value="PRCC"/>
    <property type="match status" value="1"/>
</dbReference>
<name>A0A822YPM0_NELNU</name>
<feature type="compositionally biased region" description="Low complexity" evidence="1">
    <location>
        <begin position="26"/>
        <end position="67"/>
    </location>
</feature>
<feature type="compositionally biased region" description="Polar residues" evidence="1">
    <location>
        <begin position="138"/>
        <end position="152"/>
    </location>
</feature>
<feature type="compositionally biased region" description="Low complexity" evidence="1">
    <location>
        <begin position="235"/>
        <end position="249"/>
    </location>
</feature>
<evidence type="ECO:0000313" key="3">
    <source>
        <dbReference type="Proteomes" id="UP000607653"/>
    </source>
</evidence>
<dbReference type="EMBL" id="DUZY01000003">
    <property type="protein sequence ID" value="DAD32786.1"/>
    <property type="molecule type" value="Genomic_DNA"/>
</dbReference>
<dbReference type="PANTHER" id="PTHR13621:SF2">
    <property type="entry name" value="PROLINE-RICH PROTEIN PRCC"/>
    <property type="match status" value="1"/>
</dbReference>
<accession>A0A822YPM0</accession>
<feature type="compositionally biased region" description="Polar residues" evidence="1">
    <location>
        <begin position="84"/>
        <end position="105"/>
    </location>
</feature>
<sequence>MDSLLANYASSDDEGEDEQQQVISDSPSKSPSNFNKPPKTSFLSSLPPPKSSQSSSGFSSLPPSKSLHPTTKEHSPSEFPSHLGNATKTSSIFSSLPQPKSSGFSSLPPPKSLHPTTEEDSTPKSPSHLGNASKALSIFSSLPQPKSSSGFSSLPPPKSLQSTTTQAASNISSTDLNRKRVVQFKPPINLSLLKPQDEDDDEEENERKLTKESVSSGQTSSLKSFLSNLPAPKNSLGSGASSSLGSGRRSIVEADVPTSNSDVHRAENESNTVENGGHSEGNWVDGSYSSMVGTVGGPSEFATGGADTSSWAPSNENYEAYQNYGSYGEYGGYGNYGDNWAEASTVTPATENSGMFESTARISGKRGRDGVPTEIVEVKQDELIKNRPREDQVKLTGIAFGPSYQPVASKGKPSKLHKRKHQIGSLFYDMKQREMELAERRARGFLTKAETQAKYGW</sequence>
<dbReference type="InterPro" id="IPR018800">
    <property type="entry name" value="PRCC"/>
</dbReference>
<dbReference type="AlphaFoldDB" id="A0A822YPM0"/>
<organism evidence="2 3">
    <name type="scientific">Nelumbo nucifera</name>
    <name type="common">Sacred lotus</name>
    <dbReference type="NCBI Taxonomy" id="4432"/>
    <lineage>
        <taxon>Eukaryota</taxon>
        <taxon>Viridiplantae</taxon>
        <taxon>Streptophyta</taxon>
        <taxon>Embryophyta</taxon>
        <taxon>Tracheophyta</taxon>
        <taxon>Spermatophyta</taxon>
        <taxon>Magnoliopsida</taxon>
        <taxon>Proteales</taxon>
        <taxon>Nelumbonaceae</taxon>
        <taxon>Nelumbo</taxon>
    </lineage>
</organism>
<gene>
    <name evidence="2" type="ORF">HUJ06_011637</name>
</gene>
<protein>
    <recommendedName>
        <fullName evidence="4">Proline-rich protein PRCC</fullName>
    </recommendedName>
</protein>
<feature type="region of interest" description="Disordered" evidence="1">
    <location>
        <begin position="1"/>
        <end position="283"/>
    </location>
</feature>
<feature type="compositionally biased region" description="Polar residues" evidence="1">
    <location>
        <begin position="212"/>
        <end position="227"/>
    </location>
</feature>
<comment type="caution">
    <text evidence="2">The sequence shown here is derived from an EMBL/GenBank/DDBJ whole genome shotgun (WGS) entry which is preliminary data.</text>
</comment>